<dbReference type="AlphaFoldDB" id="A0A1I0JX10"/>
<evidence type="ECO:0000256" key="1">
    <source>
        <dbReference type="SAM" id="Phobius"/>
    </source>
</evidence>
<evidence type="ECO:0000259" key="2">
    <source>
        <dbReference type="Pfam" id="PF07331"/>
    </source>
</evidence>
<dbReference type="Pfam" id="PF07331">
    <property type="entry name" value="TctB"/>
    <property type="match status" value="1"/>
</dbReference>
<evidence type="ECO:0000313" key="4">
    <source>
        <dbReference type="Proteomes" id="UP000198508"/>
    </source>
</evidence>
<dbReference type="GeneID" id="93278715"/>
<feature type="transmembrane region" description="Helical" evidence="1">
    <location>
        <begin position="125"/>
        <end position="151"/>
    </location>
</feature>
<keyword evidence="1" id="KW-0812">Transmembrane</keyword>
<dbReference type="InterPro" id="IPR009936">
    <property type="entry name" value="DUF1468"/>
</dbReference>
<name>A0A1I0JX10_9FIRM</name>
<organism evidence="3 4">
    <name type="scientific">Enterocloster lavalensis</name>
    <dbReference type="NCBI Taxonomy" id="460384"/>
    <lineage>
        <taxon>Bacteria</taxon>
        <taxon>Bacillati</taxon>
        <taxon>Bacillota</taxon>
        <taxon>Clostridia</taxon>
        <taxon>Lachnospirales</taxon>
        <taxon>Lachnospiraceae</taxon>
        <taxon>Enterocloster</taxon>
    </lineage>
</organism>
<proteinExistence type="predicted"/>
<dbReference type="EMBL" id="FOIM01000038">
    <property type="protein sequence ID" value="SEU15529.1"/>
    <property type="molecule type" value="Genomic_DNA"/>
</dbReference>
<protein>
    <submittedName>
        <fullName evidence="3">Tripartite tricarboxylate transporter TctB family protein</fullName>
    </submittedName>
</protein>
<feature type="transmembrane region" description="Helical" evidence="1">
    <location>
        <begin position="38"/>
        <end position="56"/>
    </location>
</feature>
<dbReference type="Proteomes" id="UP000198508">
    <property type="component" value="Unassembled WGS sequence"/>
</dbReference>
<feature type="transmembrane region" description="Helical" evidence="1">
    <location>
        <begin position="86"/>
        <end position="119"/>
    </location>
</feature>
<evidence type="ECO:0000313" key="3">
    <source>
        <dbReference type="EMBL" id="SEU15529.1"/>
    </source>
</evidence>
<keyword evidence="1" id="KW-1133">Transmembrane helix</keyword>
<keyword evidence="4" id="KW-1185">Reference proteome</keyword>
<reference evidence="4" key="1">
    <citation type="submission" date="2016-10" db="EMBL/GenBank/DDBJ databases">
        <authorList>
            <person name="Varghese N."/>
            <person name="Submissions S."/>
        </authorList>
    </citation>
    <scope>NUCLEOTIDE SEQUENCE [LARGE SCALE GENOMIC DNA]</scope>
    <source>
        <strain evidence="4">NLAE-zl-G277</strain>
    </source>
</reference>
<dbReference type="STRING" id="460384.SAMN05216313_13813"/>
<feature type="transmembrane region" description="Helical" evidence="1">
    <location>
        <begin position="7"/>
        <end position="26"/>
    </location>
</feature>
<accession>A0A1I0JX10</accession>
<dbReference type="RefSeq" id="WP_092370270.1">
    <property type="nucleotide sequence ID" value="NZ_DAINWJ010000126.1"/>
</dbReference>
<sequence>MALELIVNLLLLGFSIFCYFYVGATMPVSAANELGAEQWPQALLLLLIPAICWNIYKFFKRNRKEDVAASFKDFFPSIVRLVKSKLFFGMALVVIMALMYEPVGFIATCLLFLIAYGLLLGQRNMVLLLVTSVLITVLLYIGFAVFLGVMLPRGQVPFLRNFALFVESLIPAI</sequence>
<keyword evidence="1" id="KW-0472">Membrane</keyword>
<feature type="domain" description="DUF1468" evidence="2">
    <location>
        <begin position="6"/>
        <end position="152"/>
    </location>
</feature>
<gene>
    <name evidence="3" type="ORF">SAMN05216313_13813</name>
</gene>